<proteinExistence type="inferred from homology"/>
<dbReference type="RefSeq" id="WP_061072717.1">
    <property type="nucleotide sequence ID" value="NZ_CP014060.2"/>
</dbReference>
<evidence type="ECO:0000256" key="1">
    <source>
        <dbReference type="ARBA" id="ARBA00004571"/>
    </source>
</evidence>
<dbReference type="Pfam" id="PF00593">
    <property type="entry name" value="TonB_dep_Rec_b-barrel"/>
    <property type="match status" value="1"/>
</dbReference>
<dbReference type="NCBIfam" id="TIGR01783">
    <property type="entry name" value="TonB-siderophor"/>
    <property type="match status" value="1"/>
</dbReference>
<dbReference type="InterPro" id="IPR037066">
    <property type="entry name" value="Plug_dom_sf"/>
</dbReference>
<dbReference type="Pfam" id="PF07715">
    <property type="entry name" value="Plug"/>
    <property type="match status" value="1"/>
</dbReference>
<keyword evidence="11 12" id="KW-0998">Cell outer membrane</keyword>
<comment type="subcellular location">
    <subcellularLocation>
        <location evidence="1 12">Cell outer membrane</location>
        <topology evidence="1 12">Multi-pass membrane protein</topology>
    </subcellularLocation>
</comment>
<evidence type="ECO:0000256" key="6">
    <source>
        <dbReference type="ARBA" id="ARBA00022692"/>
    </source>
</evidence>
<evidence type="ECO:0000313" key="16">
    <source>
        <dbReference type="EMBL" id="AMG37655.1"/>
    </source>
</evidence>
<dbReference type="Gene3D" id="2.40.170.20">
    <property type="entry name" value="TonB-dependent receptor, beta-barrel domain"/>
    <property type="match status" value="1"/>
</dbReference>
<evidence type="ECO:0000256" key="10">
    <source>
        <dbReference type="ARBA" id="ARBA00023170"/>
    </source>
</evidence>
<protein>
    <submittedName>
        <fullName evidence="16">TonB-dependent receptor</fullName>
    </submittedName>
</protein>
<evidence type="ECO:0000256" key="8">
    <source>
        <dbReference type="ARBA" id="ARBA00023077"/>
    </source>
</evidence>
<evidence type="ECO:0000259" key="15">
    <source>
        <dbReference type="SMART" id="SM00965"/>
    </source>
</evidence>
<dbReference type="Pfam" id="PF07660">
    <property type="entry name" value="STN"/>
    <property type="match status" value="1"/>
</dbReference>
<dbReference type="InterPro" id="IPR010105">
    <property type="entry name" value="TonB_sidphr_rcpt"/>
</dbReference>
<evidence type="ECO:0000313" key="17">
    <source>
        <dbReference type="Proteomes" id="UP000060602"/>
    </source>
</evidence>
<dbReference type="InterPro" id="IPR039426">
    <property type="entry name" value="TonB-dep_rcpt-like"/>
</dbReference>
<dbReference type="InterPro" id="IPR012910">
    <property type="entry name" value="Plug_dom"/>
</dbReference>
<keyword evidence="8 13" id="KW-0798">TonB box</keyword>
<keyword evidence="5" id="KW-0406">Ion transport</keyword>
<evidence type="ECO:0000256" key="14">
    <source>
        <dbReference type="SAM" id="MobiDB-lite"/>
    </source>
</evidence>
<dbReference type="PANTHER" id="PTHR32552">
    <property type="entry name" value="FERRICHROME IRON RECEPTOR-RELATED"/>
    <property type="match status" value="1"/>
</dbReference>
<evidence type="ECO:0000256" key="3">
    <source>
        <dbReference type="ARBA" id="ARBA00022448"/>
    </source>
</evidence>
<dbReference type="InterPro" id="IPR036942">
    <property type="entry name" value="Beta-barrel_TonB_sf"/>
</dbReference>
<dbReference type="Gene3D" id="3.55.50.30">
    <property type="match status" value="1"/>
</dbReference>
<dbReference type="InterPro" id="IPR000531">
    <property type="entry name" value="Beta-barrel_TonB"/>
</dbReference>
<evidence type="ECO:0000256" key="12">
    <source>
        <dbReference type="PROSITE-ProRule" id="PRU01360"/>
    </source>
</evidence>
<reference evidence="17" key="1">
    <citation type="submission" date="2015-12" db="EMBL/GenBank/DDBJ databases">
        <title>FDA dAtabase for Regulatory Grade micrObial Sequences (FDA-ARGOS): Supporting development and validation of Infectious Disease Dx tests.</title>
        <authorList>
            <person name="Case J."/>
            <person name="Tallon L."/>
            <person name="Sadzewicz L."/>
            <person name="Sengamalay N."/>
            <person name="Ott S."/>
            <person name="Godinez A."/>
            <person name="Nagaraj S."/>
            <person name="Nadendla S."/>
            <person name="Sichtig H."/>
        </authorList>
    </citation>
    <scope>NUCLEOTIDE SEQUENCE [LARGE SCALE GENOMIC DNA]</scope>
    <source>
        <strain evidence="17">FDAARGOS_147</strain>
    </source>
</reference>
<keyword evidence="4 12" id="KW-1134">Transmembrane beta strand</keyword>
<dbReference type="Proteomes" id="UP000060602">
    <property type="component" value="Chromosome"/>
</dbReference>
<evidence type="ECO:0000256" key="13">
    <source>
        <dbReference type="RuleBase" id="RU003357"/>
    </source>
</evidence>
<dbReference type="AlphaFoldDB" id="A0A109XWW4"/>
<keyword evidence="10 16" id="KW-0675">Receptor</keyword>
<gene>
    <name evidence="16" type="ORF">AL504_17605</name>
</gene>
<dbReference type="GO" id="GO:0009279">
    <property type="term" value="C:cell outer membrane"/>
    <property type="evidence" value="ECO:0007669"/>
    <property type="project" value="UniProtKB-SubCell"/>
</dbReference>
<feature type="domain" description="Secretin/TonB short N-terminal" evidence="15">
    <location>
        <begin position="85"/>
        <end position="136"/>
    </location>
</feature>
<sequence length="837" mass="88781">MFCRRFSRTPAPLAQSRLSSGSPEAALRPAMLAAHLCMIGPVLGALAWPAQGWAQPAEAGQVRSYDIPAGSLNAVLNRFAEEAGVLLSAPGNLTAGKTSAGLRGDYGVQAGLAALLAGKGLEAVRQSNGAYALRAVPAPASGAAPVLPAVTVTAASVSGEPPVAYAGGQVARGGRLGLLGNRDVMDTPFNATSYTAELMENQQAITVADVLANDPSVRTVSYGLTNAAAGGEIFMIRGLSVQDSILFDGLPGIISSRAGAAELVDRVEILKGPNALLNGMAVGAGGAVGGAINLVPKHAEDKPLTRLTTTYMSDGNVGGHLDVGRRFGEDNQWGIRFNGLYRDGATATAGQSVEFGAAVIGLDYRGATLRASLDAGHQTMNNEAPQGAAGFGVDDGVPIPRPPQARRQIAQDWEYSRSRSNYLLAKAEYDVAPDWTLYGAFGGSRTQSRYLSTDLFITDAAGNAQATAYYWPNWVENRVAQAGVRGAFDTGAFRHQVNLNATYLTSDTGYTNAYYGFSQFNTNIYHPVTVERPSTAGFASNPPQTNSLQLPSVALSDTISWLDERVSITLGARYQRVKNVGTDTGIGVASATYDKQAITPALAAVFKPLPDLSIYGNYIEGLIQGDTAPMGTTNAGQMFAPIKVKQREVGAKYDFGRFTTTVSLFQIEKPSGLAIANGDGTSTYRVGMEQRNRGVELNVFGEATRGLRLLGGVAYIDPRLTKTEGGAYDGKRAPNVSRWQLNLGGEYDLPALPGLTLTARMTSTSEQYLDQANTRSIPGWTRWDFGARYATRAWDRPLVLRAGINNAFGRNYWSGSSSNWLYLGQPRTVTLSATMDF</sequence>
<keyword evidence="3 12" id="KW-0813">Transport</keyword>
<evidence type="ECO:0000256" key="5">
    <source>
        <dbReference type="ARBA" id="ARBA00022496"/>
    </source>
</evidence>
<dbReference type="SUPFAM" id="SSF56935">
    <property type="entry name" value="Porins"/>
    <property type="match status" value="1"/>
</dbReference>
<dbReference type="EMBL" id="CP014060">
    <property type="protein sequence ID" value="AMG37655.1"/>
    <property type="molecule type" value="Genomic_DNA"/>
</dbReference>
<name>A0A109XWW4_ALCXX</name>
<dbReference type="CDD" id="cd01347">
    <property type="entry name" value="ligand_gated_channel"/>
    <property type="match status" value="1"/>
</dbReference>
<keyword evidence="5" id="KW-0410">Iron transport</keyword>
<evidence type="ECO:0000256" key="7">
    <source>
        <dbReference type="ARBA" id="ARBA00023004"/>
    </source>
</evidence>
<dbReference type="GO" id="GO:0038023">
    <property type="term" value="F:signaling receptor activity"/>
    <property type="evidence" value="ECO:0007669"/>
    <property type="project" value="InterPro"/>
</dbReference>
<feature type="region of interest" description="Disordered" evidence="14">
    <location>
        <begin position="384"/>
        <end position="403"/>
    </location>
</feature>
<dbReference type="Gene3D" id="2.170.130.10">
    <property type="entry name" value="TonB-dependent receptor, plug domain"/>
    <property type="match status" value="1"/>
</dbReference>
<dbReference type="InterPro" id="IPR011662">
    <property type="entry name" value="Secretin/TonB_short_N"/>
</dbReference>
<comment type="similarity">
    <text evidence="2 12 13">Belongs to the TonB-dependent receptor family.</text>
</comment>
<dbReference type="PANTHER" id="PTHR32552:SF82">
    <property type="entry name" value="FCUA PROTEIN"/>
    <property type="match status" value="1"/>
</dbReference>
<evidence type="ECO:0000256" key="9">
    <source>
        <dbReference type="ARBA" id="ARBA00023136"/>
    </source>
</evidence>
<keyword evidence="7" id="KW-0408">Iron</keyword>
<dbReference type="PROSITE" id="PS52016">
    <property type="entry name" value="TONB_DEPENDENT_REC_3"/>
    <property type="match status" value="1"/>
</dbReference>
<keyword evidence="6 12" id="KW-0812">Transmembrane</keyword>
<evidence type="ECO:0000256" key="2">
    <source>
        <dbReference type="ARBA" id="ARBA00009810"/>
    </source>
</evidence>
<evidence type="ECO:0000256" key="11">
    <source>
        <dbReference type="ARBA" id="ARBA00023237"/>
    </source>
</evidence>
<keyword evidence="9 12" id="KW-0472">Membrane</keyword>
<accession>A0A109XWW4</accession>
<dbReference type="GO" id="GO:0015344">
    <property type="term" value="F:siderophore uptake transmembrane transporter activity"/>
    <property type="evidence" value="ECO:0007669"/>
    <property type="project" value="TreeGrafter"/>
</dbReference>
<dbReference type="GO" id="GO:0015891">
    <property type="term" value="P:siderophore transport"/>
    <property type="evidence" value="ECO:0007669"/>
    <property type="project" value="InterPro"/>
</dbReference>
<organism evidence="16 17">
    <name type="scientific">Alcaligenes xylosoxydans xylosoxydans</name>
    <name type="common">Achromobacter xylosoxidans</name>
    <dbReference type="NCBI Taxonomy" id="85698"/>
    <lineage>
        <taxon>Bacteria</taxon>
        <taxon>Pseudomonadati</taxon>
        <taxon>Pseudomonadota</taxon>
        <taxon>Betaproteobacteria</taxon>
        <taxon>Burkholderiales</taxon>
        <taxon>Alcaligenaceae</taxon>
        <taxon>Achromobacter</taxon>
    </lineage>
</organism>
<dbReference type="SMART" id="SM00965">
    <property type="entry name" value="STN"/>
    <property type="match status" value="1"/>
</dbReference>
<evidence type="ECO:0000256" key="4">
    <source>
        <dbReference type="ARBA" id="ARBA00022452"/>
    </source>
</evidence>